<dbReference type="EMBL" id="LITT01000064">
    <property type="protein sequence ID" value="OAA82846.1"/>
    <property type="molecule type" value="Genomic_DNA"/>
</dbReference>
<dbReference type="EC" id="4.1.1.37" evidence="2"/>
<organism evidence="2 3">
    <name type="scientific">Clostridium ljungdahlii</name>
    <dbReference type="NCBI Taxonomy" id="1538"/>
    <lineage>
        <taxon>Bacteria</taxon>
        <taxon>Bacillati</taxon>
        <taxon>Bacillota</taxon>
        <taxon>Clostridia</taxon>
        <taxon>Eubacteriales</taxon>
        <taxon>Clostridiaceae</taxon>
        <taxon>Clostridium</taxon>
    </lineage>
</organism>
<accession>A0A162KR62</accession>
<dbReference type="SUPFAM" id="SSF51726">
    <property type="entry name" value="UROD/MetE-like"/>
    <property type="match status" value="1"/>
</dbReference>
<dbReference type="GO" id="GO:0004853">
    <property type="term" value="F:uroporphyrinogen decarboxylase activity"/>
    <property type="evidence" value="ECO:0007669"/>
    <property type="project" value="UniProtKB-EC"/>
</dbReference>
<dbReference type="OrthoDB" id="1914371at2"/>
<gene>
    <name evidence="2" type="primary">hemE_10</name>
    <name evidence="2" type="ORF">WY13_03914</name>
</gene>
<dbReference type="PANTHER" id="PTHR47099">
    <property type="entry name" value="METHYLCOBAMIDE:COM METHYLTRANSFERASE MTBA"/>
    <property type="match status" value="1"/>
</dbReference>
<evidence type="ECO:0000313" key="3">
    <source>
        <dbReference type="Proteomes" id="UP000077407"/>
    </source>
</evidence>
<dbReference type="RefSeq" id="WP_063557143.1">
    <property type="nucleotide sequence ID" value="NZ_LITT01000064.1"/>
</dbReference>
<evidence type="ECO:0000259" key="1">
    <source>
        <dbReference type="Pfam" id="PF01208"/>
    </source>
</evidence>
<proteinExistence type="predicted"/>
<dbReference type="Proteomes" id="UP000077407">
    <property type="component" value="Unassembled WGS sequence"/>
</dbReference>
<keyword evidence="2" id="KW-0456">Lyase</keyword>
<dbReference type="Gene3D" id="3.20.20.210">
    <property type="match status" value="1"/>
</dbReference>
<comment type="caution">
    <text evidence="2">The sequence shown here is derived from an EMBL/GenBank/DDBJ whole genome shotgun (WGS) entry which is preliminary data.</text>
</comment>
<sequence>MKTAEELYNERLNRVKKAIKLEKTDRTPVVPFGICIFPKLTDVKMSDFVADLDLSNRVILKGMKMFGDVDASPASFCFASTMGTTSFSNMKLPGRELPDNMLWQVDERQLMTTDDYDTIINKGFEAFRNDYFASKINLDLDVLNEVITKCPQYMKNINDEGYPLYGAVQIVHPIDYLSVGRTLAKFMMDIRKMPEKVEEVMDIITDANIKTMKQAVKNAVDPLGVFIAMGRGCPDFYNPKLWERFVWKNLKKITDAIIETGAAASFHADSNWERGLDYFKEFPKGTCVFETDGTTDIYKIKEKLGDHMCIKGDVQASKFVLGTPDEVYNYSSRLIKDMGPGFILSSGCDIPANAKIENVKAMISAASGK</sequence>
<reference evidence="2 3" key="1">
    <citation type="journal article" date="2015" name="Biotechnol. Bioeng.">
        <title>Genome sequence and phenotypic characterization of Caulobacter segnis.</title>
        <authorList>
            <person name="Patel S."/>
            <person name="Fletcher B."/>
            <person name="Scott D.C."/>
            <person name="Ely B."/>
        </authorList>
    </citation>
    <scope>NUCLEOTIDE SEQUENCE [LARGE SCALE GENOMIC DNA]</scope>
    <source>
        <strain evidence="2 3">ERI-2</strain>
    </source>
</reference>
<dbReference type="InterPro" id="IPR038071">
    <property type="entry name" value="UROD/MetE-like_sf"/>
</dbReference>
<name>A0A162KR62_9CLOT</name>
<dbReference type="InterPro" id="IPR000257">
    <property type="entry name" value="Uroporphyrinogen_deCOase"/>
</dbReference>
<protein>
    <submittedName>
        <fullName evidence="2">Uroporphyrinogen decarboxylase</fullName>
        <ecNumber evidence="2">4.1.1.37</ecNumber>
    </submittedName>
</protein>
<dbReference type="GO" id="GO:0006779">
    <property type="term" value="P:porphyrin-containing compound biosynthetic process"/>
    <property type="evidence" value="ECO:0007669"/>
    <property type="project" value="InterPro"/>
</dbReference>
<dbReference type="PATRIC" id="fig|1538.10.peg.3988"/>
<dbReference type="AlphaFoldDB" id="A0A162KR62"/>
<dbReference type="PANTHER" id="PTHR47099:SF1">
    <property type="entry name" value="METHYLCOBAMIDE:COM METHYLTRANSFERASE MTBA"/>
    <property type="match status" value="1"/>
</dbReference>
<dbReference type="Pfam" id="PF01208">
    <property type="entry name" value="URO-D"/>
    <property type="match status" value="1"/>
</dbReference>
<evidence type="ECO:0000313" key="2">
    <source>
        <dbReference type="EMBL" id="OAA82846.1"/>
    </source>
</evidence>
<dbReference type="InterPro" id="IPR052024">
    <property type="entry name" value="Methanogen_methyltrans"/>
</dbReference>
<feature type="domain" description="Uroporphyrinogen decarboxylase (URO-D)" evidence="1">
    <location>
        <begin position="181"/>
        <end position="366"/>
    </location>
</feature>